<organism evidence="2 3">
    <name type="scientific">Roseiflexus castenholzii (strain DSM 13941 / HLO8)</name>
    <dbReference type="NCBI Taxonomy" id="383372"/>
    <lineage>
        <taxon>Bacteria</taxon>
        <taxon>Bacillati</taxon>
        <taxon>Chloroflexota</taxon>
        <taxon>Chloroflexia</taxon>
        <taxon>Chloroflexales</taxon>
        <taxon>Roseiflexineae</taxon>
        <taxon>Roseiflexaceae</taxon>
        <taxon>Roseiflexus</taxon>
    </lineage>
</organism>
<dbReference type="STRING" id="383372.Rcas_3792"/>
<feature type="transmembrane region" description="Helical" evidence="1">
    <location>
        <begin position="190"/>
        <end position="212"/>
    </location>
</feature>
<keyword evidence="1" id="KW-0472">Membrane</keyword>
<reference evidence="2 3" key="1">
    <citation type="submission" date="2007-08" db="EMBL/GenBank/DDBJ databases">
        <title>Complete sequence of Roseiflexus castenholzii DSM 13941.</title>
        <authorList>
            <consortium name="US DOE Joint Genome Institute"/>
            <person name="Copeland A."/>
            <person name="Lucas S."/>
            <person name="Lapidus A."/>
            <person name="Barry K."/>
            <person name="Glavina del Rio T."/>
            <person name="Dalin E."/>
            <person name="Tice H."/>
            <person name="Pitluck S."/>
            <person name="Thompson L.S."/>
            <person name="Brettin T."/>
            <person name="Bruce D."/>
            <person name="Detter J.C."/>
            <person name="Han C."/>
            <person name="Tapia R."/>
            <person name="Schmutz J."/>
            <person name="Larimer F."/>
            <person name="Land M."/>
            <person name="Hauser L."/>
            <person name="Kyrpides N."/>
            <person name="Mikhailova N."/>
            <person name="Bryant D.A."/>
            <person name="Hanada S."/>
            <person name="Tsukatani Y."/>
            <person name="Richardson P."/>
        </authorList>
    </citation>
    <scope>NUCLEOTIDE SEQUENCE [LARGE SCALE GENOMIC DNA]</scope>
    <source>
        <strain evidence="3">DSM 13941 / HLO8</strain>
    </source>
</reference>
<keyword evidence="1" id="KW-0812">Transmembrane</keyword>
<keyword evidence="1" id="KW-1133">Transmembrane helix</keyword>
<proteinExistence type="predicted"/>
<dbReference type="KEGG" id="rca:Rcas_3792"/>
<protein>
    <recommendedName>
        <fullName evidence="4">NnrS family protein</fullName>
    </recommendedName>
</protein>
<dbReference type="eggNOG" id="COG4243">
    <property type="taxonomic scope" value="Bacteria"/>
</dbReference>
<feature type="transmembrane region" description="Helical" evidence="1">
    <location>
        <begin position="281"/>
        <end position="303"/>
    </location>
</feature>
<dbReference type="HOGENOM" id="CLU_047686_0_0_0"/>
<accession>A7NQI5</accession>
<feature type="transmembrane region" description="Helical" evidence="1">
    <location>
        <begin position="218"/>
        <end position="236"/>
    </location>
</feature>
<sequence>MKRAIDGALSQPWTSRLMPVVRIALAVGVVSLLIGGIWSGLMRMGWALPTLHGQLALLHGPLFVCGMLGTVIGLERAVALGRGWAFVGPGLTFIGGIAMLIGAPVSLAALLVTGGSLVLLAIFGLIAQRQPARFTVTMALGATVWLGGNLFWLAGRPLALASLWWAGFLILTILGERLELGRLRNLPSQALWWFAAGIGALLSGLILAGIAMDAGMRVAGAGFLALGAWLLQYDVARRTLRRPGLPRFSAVCILSGSGWLIIGGMIALISGALYAGPRYDALLHALFVGFVFAMIFGHAPIIIPALLNLPVRFGVWSYVPLVLLHLSLLMRIGGDLAGLGDVRRWGGMLNATAIMLFLGLTALSVWQGRQTPSRLNRVGSTE</sequence>
<feature type="transmembrane region" description="Helical" evidence="1">
    <location>
        <begin position="20"/>
        <end position="41"/>
    </location>
</feature>
<feature type="transmembrane region" description="Helical" evidence="1">
    <location>
        <begin position="53"/>
        <end position="72"/>
    </location>
</feature>
<feature type="transmembrane region" description="Helical" evidence="1">
    <location>
        <begin position="345"/>
        <end position="366"/>
    </location>
</feature>
<keyword evidence="3" id="KW-1185">Reference proteome</keyword>
<evidence type="ECO:0000256" key="1">
    <source>
        <dbReference type="SAM" id="Phobius"/>
    </source>
</evidence>
<dbReference type="AlphaFoldDB" id="A7NQI5"/>
<feature type="transmembrane region" description="Helical" evidence="1">
    <location>
        <begin position="134"/>
        <end position="152"/>
    </location>
</feature>
<feature type="transmembrane region" description="Helical" evidence="1">
    <location>
        <begin position="315"/>
        <end position="333"/>
    </location>
</feature>
<gene>
    <name evidence="2" type="ordered locus">Rcas_3792</name>
</gene>
<evidence type="ECO:0008006" key="4">
    <source>
        <dbReference type="Google" id="ProtNLM"/>
    </source>
</evidence>
<feature type="transmembrane region" description="Helical" evidence="1">
    <location>
        <begin position="158"/>
        <end position="178"/>
    </location>
</feature>
<dbReference type="RefSeq" id="WP_012122254.1">
    <property type="nucleotide sequence ID" value="NC_009767.1"/>
</dbReference>
<evidence type="ECO:0000313" key="3">
    <source>
        <dbReference type="Proteomes" id="UP000000263"/>
    </source>
</evidence>
<dbReference type="Proteomes" id="UP000000263">
    <property type="component" value="Chromosome"/>
</dbReference>
<name>A7NQI5_ROSCS</name>
<feature type="transmembrane region" description="Helical" evidence="1">
    <location>
        <begin position="84"/>
        <end position="101"/>
    </location>
</feature>
<dbReference type="EMBL" id="CP000804">
    <property type="protein sequence ID" value="ABU59831.1"/>
    <property type="molecule type" value="Genomic_DNA"/>
</dbReference>
<evidence type="ECO:0000313" key="2">
    <source>
        <dbReference type="EMBL" id="ABU59831.1"/>
    </source>
</evidence>
<feature type="transmembrane region" description="Helical" evidence="1">
    <location>
        <begin position="248"/>
        <end position="275"/>
    </location>
</feature>
<feature type="transmembrane region" description="Helical" evidence="1">
    <location>
        <begin position="107"/>
        <end position="127"/>
    </location>
</feature>